<dbReference type="Pfam" id="PF10387">
    <property type="entry name" value="DUF2442"/>
    <property type="match status" value="1"/>
</dbReference>
<gene>
    <name evidence="2" type="ORF">AUP44_08510</name>
</gene>
<protein>
    <recommendedName>
        <fullName evidence="4">DUF2442 domain-containing protein</fullName>
    </recommendedName>
</protein>
<organism evidence="2 3">
    <name type="scientific">Tistrella mobilis</name>
    <dbReference type="NCBI Taxonomy" id="171437"/>
    <lineage>
        <taxon>Bacteria</taxon>
        <taxon>Pseudomonadati</taxon>
        <taxon>Pseudomonadota</taxon>
        <taxon>Alphaproteobacteria</taxon>
        <taxon>Geminicoccales</taxon>
        <taxon>Geminicoccaceae</taxon>
        <taxon>Tistrella</taxon>
    </lineage>
</organism>
<dbReference type="RefSeq" id="WP_062766010.1">
    <property type="nucleotide sequence ID" value="NZ_CP121044.1"/>
</dbReference>
<proteinExistence type="predicted"/>
<dbReference type="InterPro" id="IPR018841">
    <property type="entry name" value="DUF2442"/>
</dbReference>
<dbReference type="Proteomes" id="UP000075787">
    <property type="component" value="Unassembled WGS sequence"/>
</dbReference>
<dbReference type="OrthoDB" id="337884at2"/>
<name>A0A162KLE1_9PROT</name>
<dbReference type="EMBL" id="LPZR01000171">
    <property type="protein sequence ID" value="KYO51551.1"/>
    <property type="molecule type" value="Genomic_DNA"/>
</dbReference>
<dbReference type="Gene3D" id="3.30.2020.40">
    <property type="entry name" value="Uncharacterised protein PF10387, DUF2442"/>
    <property type="match status" value="1"/>
</dbReference>
<evidence type="ECO:0000313" key="3">
    <source>
        <dbReference type="Proteomes" id="UP000075787"/>
    </source>
</evidence>
<feature type="region of interest" description="Disordered" evidence="1">
    <location>
        <begin position="106"/>
        <end position="139"/>
    </location>
</feature>
<accession>A0A162KLE1</accession>
<comment type="caution">
    <text evidence="2">The sequence shown here is derived from an EMBL/GenBank/DDBJ whole genome shotgun (WGS) entry which is preliminary data.</text>
</comment>
<dbReference type="AlphaFoldDB" id="A0A162KLE1"/>
<evidence type="ECO:0008006" key="4">
    <source>
        <dbReference type="Google" id="ProtNLM"/>
    </source>
</evidence>
<dbReference type="GeneID" id="97239842"/>
<evidence type="ECO:0000313" key="2">
    <source>
        <dbReference type="EMBL" id="KYO51551.1"/>
    </source>
</evidence>
<evidence type="ECO:0000256" key="1">
    <source>
        <dbReference type="SAM" id="MobiDB-lite"/>
    </source>
</evidence>
<sequence>MAVSEQEFIQAEKRTQAHRQAGYAVAARYDRRTARVVVKLNTDVQISFPPRLAEGLAGASPEDLAVIEITPSGLGLHWPRLDADLYVPGLMTGQLGSKRWMAAQLGAAGGRVRSPAKVASSRENGRKGGRPRKVSPSPA</sequence>
<reference evidence="2 3" key="1">
    <citation type="submission" date="2015-12" db="EMBL/GenBank/DDBJ databases">
        <title>Genome sequence of Tistrella mobilis MCCC 1A02139.</title>
        <authorList>
            <person name="Lu L."/>
            <person name="Lai Q."/>
            <person name="Shao Z."/>
            <person name="Qian P."/>
        </authorList>
    </citation>
    <scope>NUCLEOTIDE SEQUENCE [LARGE SCALE GENOMIC DNA]</scope>
    <source>
        <strain evidence="2 3">MCCC 1A02139</strain>
    </source>
</reference>